<dbReference type="EMBL" id="BQNB010008984">
    <property type="protein sequence ID" value="GJS57123.1"/>
    <property type="molecule type" value="Genomic_DNA"/>
</dbReference>
<dbReference type="Proteomes" id="UP001151760">
    <property type="component" value="Unassembled WGS sequence"/>
</dbReference>
<organism evidence="1 2">
    <name type="scientific">Tanacetum coccineum</name>
    <dbReference type="NCBI Taxonomy" id="301880"/>
    <lineage>
        <taxon>Eukaryota</taxon>
        <taxon>Viridiplantae</taxon>
        <taxon>Streptophyta</taxon>
        <taxon>Embryophyta</taxon>
        <taxon>Tracheophyta</taxon>
        <taxon>Spermatophyta</taxon>
        <taxon>Magnoliopsida</taxon>
        <taxon>eudicotyledons</taxon>
        <taxon>Gunneridae</taxon>
        <taxon>Pentapetalae</taxon>
        <taxon>asterids</taxon>
        <taxon>campanulids</taxon>
        <taxon>Asterales</taxon>
        <taxon>Asteraceae</taxon>
        <taxon>Asteroideae</taxon>
        <taxon>Anthemideae</taxon>
        <taxon>Anthemidinae</taxon>
        <taxon>Tanacetum</taxon>
    </lineage>
</organism>
<dbReference type="PANTHER" id="PTHR11439:SF455">
    <property type="entry name" value="RLK (RECEPTOR-LIKE PROTEIN KINASE) 8, PUTATIVE-RELATED"/>
    <property type="match status" value="1"/>
</dbReference>
<accession>A0ABQ4WWC6</accession>
<gene>
    <name evidence="1" type="ORF">Tco_0651907</name>
</gene>
<dbReference type="PANTHER" id="PTHR11439">
    <property type="entry name" value="GAG-POL-RELATED RETROTRANSPOSON"/>
    <property type="match status" value="1"/>
</dbReference>
<proteinExistence type="predicted"/>
<dbReference type="CDD" id="cd09272">
    <property type="entry name" value="RNase_HI_RT_Ty1"/>
    <property type="match status" value="1"/>
</dbReference>
<keyword evidence="2" id="KW-1185">Reference proteome</keyword>
<sequence>MATESGWEASMVATESAKGRPTWSTDRCGLVVKMATIHSVLSLALSQNWPILQLDVKISFLNGDLSKTVYMYQLLDLFQCINTSLHNETDPEALNYFLRNAISDPTLYRSLACGSLVALSDVDWAGCPTIKRSTSGYCIFLRDNPLSWSSKRQHILSRSSAEVEYTGHVRVLHVTLRYHYADIFTKGLSSALFDEFRIGLSVRSSPAQTAREC</sequence>
<evidence type="ECO:0000313" key="2">
    <source>
        <dbReference type="Proteomes" id="UP001151760"/>
    </source>
</evidence>
<protein>
    <submittedName>
        <fullName evidence="1">Ribonuclease H-like domain-containing protein</fullName>
    </submittedName>
</protein>
<reference evidence="1" key="2">
    <citation type="submission" date="2022-01" db="EMBL/GenBank/DDBJ databases">
        <authorList>
            <person name="Yamashiro T."/>
            <person name="Shiraishi A."/>
            <person name="Satake H."/>
            <person name="Nakayama K."/>
        </authorList>
    </citation>
    <scope>NUCLEOTIDE SEQUENCE</scope>
</reference>
<name>A0ABQ4WWC6_9ASTR</name>
<evidence type="ECO:0000313" key="1">
    <source>
        <dbReference type="EMBL" id="GJS57123.1"/>
    </source>
</evidence>
<comment type="caution">
    <text evidence="1">The sequence shown here is derived from an EMBL/GenBank/DDBJ whole genome shotgun (WGS) entry which is preliminary data.</text>
</comment>
<reference evidence="1" key="1">
    <citation type="journal article" date="2022" name="Int. J. Mol. Sci.">
        <title>Draft Genome of Tanacetum Coccineum: Genomic Comparison of Closely Related Tanacetum-Family Plants.</title>
        <authorList>
            <person name="Yamashiro T."/>
            <person name="Shiraishi A."/>
            <person name="Nakayama K."/>
            <person name="Satake H."/>
        </authorList>
    </citation>
    <scope>NUCLEOTIDE SEQUENCE</scope>
</reference>